<reference evidence="1" key="1">
    <citation type="submission" date="2022-03" db="EMBL/GenBank/DDBJ databases">
        <title>Draft genome sequence of Aduncisulcus paluster, a free-living microaerophilic Fornicata.</title>
        <authorList>
            <person name="Yuyama I."/>
            <person name="Kume K."/>
            <person name="Tamura T."/>
            <person name="Inagaki Y."/>
            <person name="Hashimoto T."/>
        </authorList>
    </citation>
    <scope>NUCLEOTIDE SEQUENCE</scope>
    <source>
        <strain evidence="1">NY0171</strain>
    </source>
</reference>
<gene>
    <name evidence="1" type="ORF">ADUPG1_001100</name>
</gene>
<feature type="non-terminal residue" evidence="1">
    <location>
        <position position="1"/>
    </location>
</feature>
<dbReference type="EMBL" id="BQXS01000731">
    <property type="protein sequence ID" value="GKT29203.1"/>
    <property type="molecule type" value="Genomic_DNA"/>
</dbReference>
<organism evidence="1 2">
    <name type="scientific">Aduncisulcus paluster</name>
    <dbReference type="NCBI Taxonomy" id="2918883"/>
    <lineage>
        <taxon>Eukaryota</taxon>
        <taxon>Metamonada</taxon>
        <taxon>Carpediemonas-like organisms</taxon>
        <taxon>Aduncisulcus</taxon>
    </lineage>
</organism>
<feature type="non-terminal residue" evidence="1">
    <location>
        <position position="294"/>
    </location>
</feature>
<evidence type="ECO:0000313" key="2">
    <source>
        <dbReference type="Proteomes" id="UP001057375"/>
    </source>
</evidence>
<keyword evidence="2" id="KW-1185">Reference proteome</keyword>
<evidence type="ECO:0000313" key="1">
    <source>
        <dbReference type="EMBL" id="GKT29203.1"/>
    </source>
</evidence>
<protein>
    <submittedName>
        <fullName evidence="1">Uncharacterized protein</fullName>
    </submittedName>
</protein>
<name>A0ABQ5K9G8_9EUKA</name>
<accession>A0ABQ5K9G8</accession>
<proteinExistence type="predicted"/>
<dbReference type="Proteomes" id="UP001057375">
    <property type="component" value="Unassembled WGS sequence"/>
</dbReference>
<comment type="caution">
    <text evidence="1">The sequence shown here is derived from an EMBL/GenBank/DDBJ whole genome shotgun (WGS) entry which is preliminary data.</text>
</comment>
<sequence>KCFAISSEEIVIDDMQIRQATSDETSYLGVGIIPRSPLSASSLSHYKKALYDTRRILALPLLPTHLLTAINTYIVPKFTYLGTIGFITQEQSDKIDTEMKKKICKVLHRPFESFPRSYLHTAREDGGAGVASVQQTIDISRAGALLEALSDMFLKDSFLNDFISLTAHEWNEDVLSFTYTSGGDICRTSSPQHIRLLNLNWLAPLLSVKRLGLSLKLHSDVFSLVKTGSTFSVSTRSTHLLRRRINAINHAEWTSLACGRCAPYLKKHPTSSITFNRATQLTPSLILMRSHLTN</sequence>